<evidence type="ECO:0000313" key="3">
    <source>
        <dbReference type="Proteomes" id="UP000011115"/>
    </source>
</evidence>
<reference evidence="2" key="2">
    <citation type="submission" date="2015-06" db="UniProtKB">
        <authorList>
            <consortium name="EnsemblPlants"/>
        </authorList>
    </citation>
    <scope>IDENTIFICATION</scope>
    <source>
        <strain evidence="2">DM1-3 516 R44</strain>
    </source>
</reference>
<reference evidence="3" key="1">
    <citation type="journal article" date="2011" name="Nature">
        <title>Genome sequence and analysis of the tuber crop potato.</title>
        <authorList>
            <consortium name="The Potato Genome Sequencing Consortium"/>
        </authorList>
    </citation>
    <scope>NUCLEOTIDE SEQUENCE [LARGE SCALE GENOMIC DNA]</scope>
    <source>
        <strain evidence="3">cv. DM1-3 516 R44</strain>
    </source>
</reference>
<accession>M1BRU2</accession>
<organism evidence="2 3">
    <name type="scientific">Solanum tuberosum</name>
    <name type="common">Potato</name>
    <dbReference type="NCBI Taxonomy" id="4113"/>
    <lineage>
        <taxon>Eukaryota</taxon>
        <taxon>Viridiplantae</taxon>
        <taxon>Streptophyta</taxon>
        <taxon>Embryophyta</taxon>
        <taxon>Tracheophyta</taxon>
        <taxon>Spermatophyta</taxon>
        <taxon>Magnoliopsida</taxon>
        <taxon>eudicotyledons</taxon>
        <taxon>Gunneridae</taxon>
        <taxon>Pentapetalae</taxon>
        <taxon>asterids</taxon>
        <taxon>lamiids</taxon>
        <taxon>Solanales</taxon>
        <taxon>Solanaceae</taxon>
        <taxon>Solanoideae</taxon>
        <taxon>Solaneae</taxon>
        <taxon>Solanum</taxon>
    </lineage>
</organism>
<proteinExistence type="predicted"/>
<dbReference type="PaxDb" id="4113-PGSC0003DMT400051495"/>
<dbReference type="Proteomes" id="UP000011115">
    <property type="component" value="Unassembled WGS sequence"/>
</dbReference>
<keyword evidence="3" id="KW-1185">Reference proteome</keyword>
<dbReference type="InParanoid" id="M1BRU2"/>
<evidence type="ECO:0000256" key="1">
    <source>
        <dbReference type="SAM" id="MobiDB-lite"/>
    </source>
</evidence>
<dbReference type="AlphaFoldDB" id="M1BRU2"/>
<feature type="compositionally biased region" description="Polar residues" evidence="1">
    <location>
        <begin position="151"/>
        <end position="166"/>
    </location>
</feature>
<dbReference type="HOGENOM" id="CLU_1158086_0_0_1"/>
<protein>
    <submittedName>
        <fullName evidence="2">Uncharacterized protein</fullName>
    </submittedName>
</protein>
<dbReference type="Gramene" id="PGSC0003DMT400051495">
    <property type="protein sequence ID" value="PGSC0003DMT400051495"/>
    <property type="gene ID" value="PGSC0003DMG400020005"/>
</dbReference>
<dbReference type="EnsemblPlants" id="PGSC0003DMT400051495">
    <property type="protein sequence ID" value="PGSC0003DMT400051495"/>
    <property type="gene ID" value="PGSC0003DMG400020005"/>
</dbReference>
<feature type="region of interest" description="Disordered" evidence="1">
    <location>
        <begin position="142"/>
        <end position="166"/>
    </location>
</feature>
<sequence length="240" mass="26470">MSSILMETVVGIPTLFGGSEKFGEENEHSTCHRVDRRARLMSSNGRRTGREKLDIAKSTWRLIERAFQTLYLHPKPLCTGTFGRPVLFRRKLSATRRVVPPSPTCCNFRANSFGELNLALPRNSAICPLKSKGIAIKEDAATSKGKARKLPTTNGKGKGNRPTSARKTITLDPNISSWARGFCRAVHVFLAESHSTDLGEFGTVVPPEVTSGTDARQTERLCRQDPLFTSLSFLLYFTGG</sequence>
<name>M1BRU2_SOLTU</name>
<evidence type="ECO:0000313" key="2">
    <source>
        <dbReference type="EnsemblPlants" id="PGSC0003DMT400051495"/>
    </source>
</evidence>